<protein>
    <submittedName>
        <fullName evidence="1">Uncharacterized protein</fullName>
    </submittedName>
</protein>
<proteinExistence type="predicted"/>
<evidence type="ECO:0000313" key="1">
    <source>
        <dbReference type="EMBL" id="KAK2077289.1"/>
    </source>
</evidence>
<gene>
    <name evidence="1" type="ORF">QBZ16_004923</name>
</gene>
<name>A0AAD9IHK6_PROWI</name>
<organism evidence="1 2">
    <name type="scientific">Prototheca wickerhamii</name>
    <dbReference type="NCBI Taxonomy" id="3111"/>
    <lineage>
        <taxon>Eukaryota</taxon>
        <taxon>Viridiplantae</taxon>
        <taxon>Chlorophyta</taxon>
        <taxon>core chlorophytes</taxon>
        <taxon>Trebouxiophyceae</taxon>
        <taxon>Chlorellales</taxon>
        <taxon>Chlorellaceae</taxon>
        <taxon>Prototheca</taxon>
    </lineage>
</organism>
<dbReference type="EMBL" id="JASFZW010000007">
    <property type="protein sequence ID" value="KAK2077289.1"/>
    <property type="molecule type" value="Genomic_DNA"/>
</dbReference>
<comment type="caution">
    <text evidence="1">The sequence shown here is derived from an EMBL/GenBank/DDBJ whole genome shotgun (WGS) entry which is preliminary data.</text>
</comment>
<keyword evidence="2" id="KW-1185">Reference proteome</keyword>
<evidence type="ECO:0000313" key="2">
    <source>
        <dbReference type="Proteomes" id="UP001255856"/>
    </source>
</evidence>
<accession>A0AAD9IHK6</accession>
<dbReference type="Proteomes" id="UP001255856">
    <property type="component" value="Unassembled WGS sequence"/>
</dbReference>
<reference evidence="1" key="1">
    <citation type="submission" date="2021-01" db="EMBL/GenBank/DDBJ databases">
        <authorList>
            <person name="Eckstrom K.M.E."/>
        </authorList>
    </citation>
    <scope>NUCLEOTIDE SEQUENCE</scope>
    <source>
        <strain evidence="1">UVCC 0001</strain>
    </source>
</reference>
<dbReference type="AlphaFoldDB" id="A0AAD9IHK6"/>
<sequence>MKFLSGNMYRGIRNKVKSGLRKLQAAELPLSVRPKVVYESHNAPPEPEPKEESWTIVKRPRKLESSSWQIVGRMSERVGPREDDWTIAARVV</sequence>